<feature type="compositionally biased region" description="Basic and acidic residues" evidence="1">
    <location>
        <begin position="59"/>
        <end position="69"/>
    </location>
</feature>
<keyword evidence="2" id="KW-1133">Transmembrane helix</keyword>
<name>A0A1Q8CFZ8_9PSEU</name>
<sequence>MSEDPERLVAEALRAHAARTPLPAPAAEPAEGASPVLGSYGLLSGSGVELPGAGQAPDQDQRGDAELTTRVEPDVPVALGWVVLLSLLLGLAAGAVVGLVTLL</sequence>
<reference evidence="3 4" key="1">
    <citation type="submission" date="2016-12" db="EMBL/GenBank/DDBJ databases">
        <title>The draft genome sequence of Actinophytocola sp. 11-183.</title>
        <authorList>
            <person name="Wang W."/>
            <person name="Yuan L."/>
        </authorList>
    </citation>
    <scope>NUCLEOTIDE SEQUENCE [LARGE SCALE GENOMIC DNA]</scope>
    <source>
        <strain evidence="3 4">11-183</strain>
    </source>
</reference>
<keyword evidence="2" id="KW-0472">Membrane</keyword>
<evidence type="ECO:0000256" key="2">
    <source>
        <dbReference type="SAM" id="Phobius"/>
    </source>
</evidence>
<feature type="region of interest" description="Disordered" evidence="1">
    <location>
        <begin position="48"/>
        <end position="69"/>
    </location>
</feature>
<dbReference type="AlphaFoldDB" id="A0A1Q8CFZ8"/>
<feature type="transmembrane region" description="Helical" evidence="2">
    <location>
        <begin position="78"/>
        <end position="102"/>
    </location>
</feature>
<evidence type="ECO:0000256" key="1">
    <source>
        <dbReference type="SAM" id="MobiDB-lite"/>
    </source>
</evidence>
<organism evidence="3 4">
    <name type="scientific">Actinophytocola xanthii</name>
    <dbReference type="NCBI Taxonomy" id="1912961"/>
    <lineage>
        <taxon>Bacteria</taxon>
        <taxon>Bacillati</taxon>
        <taxon>Actinomycetota</taxon>
        <taxon>Actinomycetes</taxon>
        <taxon>Pseudonocardiales</taxon>
        <taxon>Pseudonocardiaceae</taxon>
    </lineage>
</organism>
<proteinExistence type="predicted"/>
<gene>
    <name evidence="3" type="ORF">BU204_28280</name>
</gene>
<evidence type="ECO:0000313" key="3">
    <source>
        <dbReference type="EMBL" id="OLF13274.1"/>
    </source>
</evidence>
<evidence type="ECO:0000313" key="4">
    <source>
        <dbReference type="Proteomes" id="UP000185596"/>
    </source>
</evidence>
<keyword evidence="2" id="KW-0812">Transmembrane</keyword>
<protein>
    <submittedName>
        <fullName evidence="3">Uncharacterized protein</fullName>
    </submittedName>
</protein>
<accession>A0A1Q8CFZ8</accession>
<keyword evidence="4" id="KW-1185">Reference proteome</keyword>
<dbReference type="RefSeq" id="WP_075128810.1">
    <property type="nucleotide sequence ID" value="NZ_MSIE01000058.1"/>
</dbReference>
<dbReference type="STRING" id="1912961.BU204_28280"/>
<dbReference type="Proteomes" id="UP000185596">
    <property type="component" value="Unassembled WGS sequence"/>
</dbReference>
<comment type="caution">
    <text evidence="3">The sequence shown here is derived from an EMBL/GenBank/DDBJ whole genome shotgun (WGS) entry which is preliminary data.</text>
</comment>
<dbReference type="EMBL" id="MSIE01000058">
    <property type="protein sequence ID" value="OLF13274.1"/>
    <property type="molecule type" value="Genomic_DNA"/>
</dbReference>